<reference evidence="1" key="1">
    <citation type="submission" date="2019-11" db="EMBL/GenBank/DDBJ databases">
        <title>Microbial mats filling the niche in hypersaline microbial mats.</title>
        <authorList>
            <person name="Wong H.L."/>
            <person name="Macleod F.I."/>
            <person name="White R.A. III"/>
            <person name="Burns B.P."/>
        </authorList>
    </citation>
    <scope>NUCLEOTIDE SEQUENCE</scope>
    <source>
        <strain evidence="1">Bin_327</strain>
    </source>
</reference>
<sequence>MKIPRLVALIVIAAGLNSCVSPYYGTARIEEGHSLSIGGAASSHFLALGEYFGHNYGLRGDLEWRYGFNERWQINAHFGAGLGIDGKYVEGVAPYPPFNTFIDPSLGLQYAFLKGPVIPALRIEVCLTPGFIAPFPAPTLLLGFGNPEWLTFGSRVKLPHAVESFVSVHPDNNISIFAGIDWLSSLDKDFPLIGAAGISYNFRIGRKNEND</sequence>
<comment type="caution">
    <text evidence="1">The sequence shown here is derived from an EMBL/GenBank/DDBJ whole genome shotgun (WGS) entry which is preliminary data.</text>
</comment>
<protein>
    <submittedName>
        <fullName evidence="1">Uncharacterized protein</fullName>
    </submittedName>
</protein>
<proteinExistence type="predicted"/>
<evidence type="ECO:0000313" key="2">
    <source>
        <dbReference type="Proteomes" id="UP000630660"/>
    </source>
</evidence>
<dbReference type="AlphaFoldDB" id="A0A9D5K830"/>
<dbReference type="Proteomes" id="UP000630660">
    <property type="component" value="Unassembled WGS sequence"/>
</dbReference>
<name>A0A9D5K830_UNCW3</name>
<accession>A0A9D5K830</accession>
<gene>
    <name evidence="1" type="ORF">GF359_02135</name>
</gene>
<dbReference type="EMBL" id="WJKJ01000065">
    <property type="protein sequence ID" value="MBD3363992.1"/>
    <property type="molecule type" value="Genomic_DNA"/>
</dbReference>
<organism evidence="1 2">
    <name type="scientific">candidate division WOR-3 bacterium</name>
    <dbReference type="NCBI Taxonomy" id="2052148"/>
    <lineage>
        <taxon>Bacteria</taxon>
        <taxon>Bacteria division WOR-3</taxon>
    </lineage>
</organism>
<evidence type="ECO:0000313" key="1">
    <source>
        <dbReference type="EMBL" id="MBD3363992.1"/>
    </source>
</evidence>